<evidence type="ECO:0000313" key="2">
    <source>
        <dbReference type="EMBL" id="KAJ8050870.1"/>
    </source>
</evidence>
<dbReference type="GO" id="GO:0008757">
    <property type="term" value="F:S-adenosylmethionine-dependent methyltransferase activity"/>
    <property type="evidence" value="ECO:0007669"/>
    <property type="project" value="InterPro"/>
</dbReference>
<dbReference type="InterPro" id="IPR029063">
    <property type="entry name" value="SAM-dependent_MTases_sf"/>
</dbReference>
<gene>
    <name evidence="2" type="ORF">HOLleu_04238</name>
</gene>
<dbReference type="Gene3D" id="3.40.50.150">
    <property type="entry name" value="Vaccinia Virus protein VP39"/>
    <property type="match status" value="1"/>
</dbReference>
<name>A0A9Q1CTZ0_HOLLE</name>
<comment type="caution">
    <text evidence="2">The sequence shown here is derived from an EMBL/GenBank/DDBJ whole genome shotgun (WGS) entry which is preliminary data.</text>
</comment>
<dbReference type="GO" id="GO:0032259">
    <property type="term" value="P:methylation"/>
    <property type="evidence" value="ECO:0007669"/>
    <property type="project" value="UniProtKB-KW"/>
</dbReference>
<feature type="domain" description="Methyltransferase type 11" evidence="1">
    <location>
        <begin position="69"/>
        <end position="163"/>
    </location>
</feature>
<dbReference type="Pfam" id="PF08241">
    <property type="entry name" value="Methyltransf_11"/>
    <property type="match status" value="1"/>
</dbReference>
<dbReference type="AlphaFoldDB" id="A0A9Q1CTZ0"/>
<keyword evidence="3" id="KW-1185">Reference proteome</keyword>
<keyword evidence="2" id="KW-0808">Transferase</keyword>
<sequence>MTDLHGEVELFTLIRNNQGKRVDKTIIRNLYDKWAPTYDKDSSDLQLGGPSKSGALVRDLYQEKDISILDCGAGTGLVGTQLQRYGFTNIVAQDMSPKILEAAKQKGIYRRVVCAEVGKEEMPFEDNEFDVLVCNGCIIPFHISPNCFPQWIRIVKPGGHIVVVLRRCYVELVEEEKCYYSPSLAESFEANIRNLENCKKWEVISKEVFPGYLVEKEQANEGIALVCKVL</sequence>
<keyword evidence="2" id="KW-0489">Methyltransferase</keyword>
<dbReference type="EMBL" id="JAIZAY010000001">
    <property type="protein sequence ID" value="KAJ8050870.1"/>
    <property type="molecule type" value="Genomic_DNA"/>
</dbReference>
<dbReference type="OrthoDB" id="2019266at2759"/>
<proteinExistence type="predicted"/>
<dbReference type="SUPFAM" id="SSF53335">
    <property type="entry name" value="S-adenosyl-L-methionine-dependent methyltransferases"/>
    <property type="match status" value="1"/>
</dbReference>
<evidence type="ECO:0000313" key="3">
    <source>
        <dbReference type="Proteomes" id="UP001152320"/>
    </source>
</evidence>
<dbReference type="PANTHER" id="PTHR43591">
    <property type="entry name" value="METHYLTRANSFERASE"/>
    <property type="match status" value="1"/>
</dbReference>
<dbReference type="CDD" id="cd02440">
    <property type="entry name" value="AdoMet_MTases"/>
    <property type="match status" value="1"/>
</dbReference>
<dbReference type="InterPro" id="IPR013216">
    <property type="entry name" value="Methyltransf_11"/>
</dbReference>
<dbReference type="Proteomes" id="UP001152320">
    <property type="component" value="Chromosome 1"/>
</dbReference>
<accession>A0A9Q1CTZ0</accession>
<protein>
    <submittedName>
        <fullName evidence="2">Methyltransferase-like protein 27</fullName>
    </submittedName>
</protein>
<evidence type="ECO:0000259" key="1">
    <source>
        <dbReference type="Pfam" id="PF08241"/>
    </source>
</evidence>
<organism evidence="2 3">
    <name type="scientific">Holothuria leucospilota</name>
    <name type="common">Black long sea cucumber</name>
    <name type="synonym">Mertensiothuria leucospilota</name>
    <dbReference type="NCBI Taxonomy" id="206669"/>
    <lineage>
        <taxon>Eukaryota</taxon>
        <taxon>Metazoa</taxon>
        <taxon>Echinodermata</taxon>
        <taxon>Eleutherozoa</taxon>
        <taxon>Echinozoa</taxon>
        <taxon>Holothuroidea</taxon>
        <taxon>Aspidochirotacea</taxon>
        <taxon>Aspidochirotida</taxon>
        <taxon>Holothuriidae</taxon>
        <taxon>Holothuria</taxon>
    </lineage>
</organism>
<reference evidence="2" key="1">
    <citation type="submission" date="2021-10" db="EMBL/GenBank/DDBJ databases">
        <title>Tropical sea cucumber genome reveals ecological adaptation and Cuvierian tubules defense mechanism.</title>
        <authorList>
            <person name="Chen T."/>
        </authorList>
    </citation>
    <scope>NUCLEOTIDE SEQUENCE</scope>
    <source>
        <strain evidence="2">Nanhai2018</strain>
        <tissue evidence="2">Muscle</tissue>
    </source>
</reference>
<dbReference type="PANTHER" id="PTHR43591:SF110">
    <property type="entry name" value="RHODANESE DOMAIN-CONTAINING PROTEIN"/>
    <property type="match status" value="1"/>
</dbReference>